<keyword evidence="1" id="KW-1133">Transmembrane helix</keyword>
<dbReference type="OrthoDB" id="4828592at2"/>
<comment type="caution">
    <text evidence="2">The sequence shown here is derived from an EMBL/GenBank/DDBJ whole genome shotgun (WGS) entry which is preliminary data.</text>
</comment>
<keyword evidence="1" id="KW-0812">Transmembrane</keyword>
<gene>
    <name evidence="2" type="ORF">N868_17625</name>
</gene>
<evidence type="ECO:0008006" key="4">
    <source>
        <dbReference type="Google" id="ProtNLM"/>
    </source>
</evidence>
<evidence type="ECO:0000313" key="3">
    <source>
        <dbReference type="Proteomes" id="UP000029839"/>
    </source>
</evidence>
<proteinExistence type="predicted"/>
<accession>A0A0A0BPR9</accession>
<reference evidence="2 3" key="1">
    <citation type="submission" date="2013-08" db="EMBL/GenBank/DDBJ databases">
        <title>Genome sequencing of Cellulomonas carbonis T26.</title>
        <authorList>
            <person name="Chen F."/>
            <person name="Li Y."/>
            <person name="Wang G."/>
        </authorList>
    </citation>
    <scope>NUCLEOTIDE SEQUENCE [LARGE SCALE GENOMIC DNA]</scope>
    <source>
        <strain evidence="2 3">T26</strain>
    </source>
</reference>
<organism evidence="2 3">
    <name type="scientific">Cellulomonas carbonis T26</name>
    <dbReference type="NCBI Taxonomy" id="947969"/>
    <lineage>
        <taxon>Bacteria</taxon>
        <taxon>Bacillati</taxon>
        <taxon>Actinomycetota</taxon>
        <taxon>Actinomycetes</taxon>
        <taxon>Micrococcales</taxon>
        <taxon>Cellulomonadaceae</taxon>
        <taxon>Cellulomonas</taxon>
    </lineage>
</organism>
<dbReference type="Proteomes" id="UP000029839">
    <property type="component" value="Unassembled WGS sequence"/>
</dbReference>
<dbReference type="AlphaFoldDB" id="A0A0A0BPR9"/>
<feature type="transmembrane region" description="Helical" evidence="1">
    <location>
        <begin position="145"/>
        <end position="163"/>
    </location>
</feature>
<feature type="transmembrane region" description="Helical" evidence="1">
    <location>
        <begin position="82"/>
        <end position="102"/>
    </location>
</feature>
<dbReference type="Pfam" id="PF22564">
    <property type="entry name" value="HAAS"/>
    <property type="match status" value="1"/>
</dbReference>
<sequence>MTSTGRADRIRLEWYLARLSWALQDYPGRRRREVIRQLRSDTLAAAAEVGMAEALRDLGHPVALAEGYVTELGRRLPRYTSGAVAAALAVGALVYLSLAYAAGTIDTLEALGGGSVTTHPLGGEVTFTALDGELSVASSLSWQGGLLHAAVGAVAFVLVGRLWRLLG</sequence>
<keyword evidence="1" id="KW-0472">Membrane</keyword>
<keyword evidence="3" id="KW-1185">Reference proteome</keyword>
<name>A0A0A0BPR9_9CELL</name>
<reference evidence="2 3" key="2">
    <citation type="journal article" date="2015" name="Stand. Genomic Sci.">
        <title>Draft genome sequence of Cellulomonas carbonis T26(T) and comparative analysis of six Cellulomonas genomes.</title>
        <authorList>
            <person name="Zhuang W."/>
            <person name="Zhang S."/>
            <person name="Xia X."/>
            <person name="Wang G."/>
        </authorList>
    </citation>
    <scope>NUCLEOTIDE SEQUENCE [LARGE SCALE GENOMIC DNA]</scope>
    <source>
        <strain evidence="2 3">T26</strain>
    </source>
</reference>
<protein>
    <recommendedName>
        <fullName evidence="4">DUF1700 domain-containing protein</fullName>
    </recommendedName>
</protein>
<dbReference type="EMBL" id="AXCY01000070">
    <property type="protein sequence ID" value="KGM09936.1"/>
    <property type="molecule type" value="Genomic_DNA"/>
</dbReference>
<dbReference type="RefSeq" id="WP_052426342.1">
    <property type="nucleotide sequence ID" value="NZ_AXCY01000070.1"/>
</dbReference>
<evidence type="ECO:0000313" key="2">
    <source>
        <dbReference type="EMBL" id="KGM09936.1"/>
    </source>
</evidence>
<evidence type="ECO:0000256" key="1">
    <source>
        <dbReference type="SAM" id="Phobius"/>
    </source>
</evidence>